<dbReference type="PANTHER" id="PTHR10894:SF1">
    <property type="entry name" value="NUCLEOLAR PROTEIN 58"/>
    <property type="match status" value="1"/>
</dbReference>
<organism evidence="11 12">
    <name type="scientific">Tetranychus urticae</name>
    <name type="common">Two-spotted spider mite</name>
    <dbReference type="NCBI Taxonomy" id="32264"/>
    <lineage>
        <taxon>Eukaryota</taxon>
        <taxon>Metazoa</taxon>
        <taxon>Ecdysozoa</taxon>
        <taxon>Arthropoda</taxon>
        <taxon>Chelicerata</taxon>
        <taxon>Arachnida</taxon>
        <taxon>Acari</taxon>
        <taxon>Acariformes</taxon>
        <taxon>Trombidiformes</taxon>
        <taxon>Prostigmata</taxon>
        <taxon>Eleutherengona</taxon>
        <taxon>Raphignathae</taxon>
        <taxon>Tetranychoidea</taxon>
        <taxon>Tetranychidae</taxon>
        <taxon>Tetranychus</taxon>
    </lineage>
</organism>
<protein>
    <recommendedName>
        <fullName evidence="3">Nucleolar protein 58</fullName>
    </recommendedName>
    <alternativeName>
        <fullName evidence="8">Nucleolar protein 5</fullName>
    </alternativeName>
</protein>
<dbReference type="eggNOG" id="KOG2572">
    <property type="taxonomic scope" value="Eukaryota"/>
</dbReference>
<dbReference type="SMART" id="SM00931">
    <property type="entry name" value="NOSIC"/>
    <property type="match status" value="1"/>
</dbReference>
<keyword evidence="4" id="KW-0690">Ribosome biogenesis</keyword>
<evidence type="ECO:0000256" key="3">
    <source>
        <dbReference type="ARBA" id="ARBA00020379"/>
    </source>
</evidence>
<dbReference type="PROSITE" id="PS51358">
    <property type="entry name" value="NOP"/>
    <property type="match status" value="1"/>
</dbReference>
<sequence>MLILFESAVGYAVFKLKDDKKLEKVDKLHALFEDPASANKLLNLQAFEKFSDVTEAVECATSMLEGKASKKLKKLLKKIVAKEPNEIVGVADPKLATYIKEKFNVSSAATSAVQQLMSCIRLNVENLIPEWSPSENEAMEMGLSHGISRYQLKFSADKVDTMIIQAVSLLDNLDKELNNYIMRCKEWYGWHFPELAKVVPDNTSYIKAVLKMGIRTNAYSCDFSEFLAPETEQEIKELAEVSMGTDISEEDMMNIEHLCRNVLDMQEYRTQLFEYLKNRMMAIAPNLTMLVGELVGARLITHAGSLINLAKHPASTIQILGAEKALFRALKTRHDTPKYGLIYHAQLVGQSNPRLKGKMSRMLAAKSALACRVDAMGENPGNALGLEHKAKLEARLKVLEESKVRAISGTGKAQAKWDKYENKSQMLSYKSGGDSTMPQSGKRKHEKDDVQPKASASGNFFGQKVQLKTEKDDDDDEDSDDDDEESDSSEEEAKQPPMFSASKSSAKKGKPEPARISKPAPQAAADSSSSEESDDSSDDSD</sequence>
<dbReference type="Pfam" id="PF01798">
    <property type="entry name" value="Nop"/>
    <property type="match status" value="1"/>
</dbReference>
<name>T1K7X6_TETUR</name>
<evidence type="ECO:0000256" key="5">
    <source>
        <dbReference type="ARBA" id="ARBA00023242"/>
    </source>
</evidence>
<dbReference type="Gene3D" id="1.10.246.90">
    <property type="entry name" value="Nop domain"/>
    <property type="match status" value="1"/>
</dbReference>
<evidence type="ECO:0000256" key="7">
    <source>
        <dbReference type="ARBA" id="ARBA00063404"/>
    </source>
</evidence>
<dbReference type="EMBL" id="CAEY01001813">
    <property type="status" value="NOT_ANNOTATED_CDS"/>
    <property type="molecule type" value="Genomic_DNA"/>
</dbReference>
<dbReference type="OrthoDB" id="6780543at2759"/>
<dbReference type="InterPro" id="IPR012976">
    <property type="entry name" value="NOSIC"/>
</dbReference>
<reference evidence="11" key="2">
    <citation type="submission" date="2015-06" db="UniProtKB">
        <authorList>
            <consortium name="EnsemblMetazoa"/>
        </authorList>
    </citation>
    <scope>IDENTIFICATION</scope>
</reference>
<dbReference type="FunFam" id="1.10.246.90:FF:000004">
    <property type="entry name" value="Nucleolar protein 58"/>
    <property type="match status" value="1"/>
</dbReference>
<accession>T1K7X6</accession>
<dbReference type="InterPro" id="IPR012974">
    <property type="entry name" value="NOP58/56_N"/>
</dbReference>
<evidence type="ECO:0000256" key="8">
    <source>
        <dbReference type="ARBA" id="ARBA00082313"/>
    </source>
</evidence>
<dbReference type="GO" id="GO:0030515">
    <property type="term" value="F:snoRNA binding"/>
    <property type="evidence" value="ECO:0007669"/>
    <property type="project" value="InterPro"/>
</dbReference>
<dbReference type="HOGENOM" id="CLU_015495_5_2_1"/>
<dbReference type="EnsemblMetazoa" id="tetur06g05900.1">
    <property type="protein sequence ID" value="tetur06g05900.1"/>
    <property type="gene ID" value="tetur06g05900"/>
</dbReference>
<feature type="compositionally biased region" description="Acidic residues" evidence="9">
    <location>
        <begin position="529"/>
        <end position="541"/>
    </location>
</feature>
<dbReference type="Proteomes" id="UP000015104">
    <property type="component" value="Unassembled WGS sequence"/>
</dbReference>
<dbReference type="OMA" id="NRMMVLA"/>
<dbReference type="GO" id="GO:0031428">
    <property type="term" value="C:box C/D methylation guide snoRNP complex"/>
    <property type="evidence" value="ECO:0007669"/>
    <property type="project" value="InterPro"/>
</dbReference>
<feature type="region of interest" description="Disordered" evidence="9">
    <location>
        <begin position="428"/>
        <end position="541"/>
    </location>
</feature>
<gene>
    <name evidence="11" type="primary">107361220</name>
</gene>
<comment type="subcellular location">
    <subcellularLocation>
        <location evidence="1">Nucleus</location>
        <location evidence="1">Nucleolus</location>
    </subcellularLocation>
</comment>
<dbReference type="InterPro" id="IPR045056">
    <property type="entry name" value="Nop56/Nop58"/>
</dbReference>
<dbReference type="AlphaFoldDB" id="T1K7X6"/>
<evidence type="ECO:0000313" key="12">
    <source>
        <dbReference type="Proteomes" id="UP000015104"/>
    </source>
</evidence>
<feature type="compositionally biased region" description="Polar residues" evidence="9">
    <location>
        <begin position="428"/>
        <end position="439"/>
    </location>
</feature>
<comment type="function">
    <text evidence="6">Required for the biogenesis of box C/D snoRNAs such as U3, U8 and U14 snoRNAs. Part of the small subunit (SSU) processome, first precursor of the small eukaryotic ribosomal subunit. During the assembly of the SSU processome in the nucleolus, many ribosome biogenesis factors, an RNA chaperone and ribosomal proteins associate with the nascent pre-rRNA and work in concert to generate RNA folding, modifications, rearrangements and cleavage as well as targeted degradation of pre-ribosomal RNA by the RNA exosome. Core component of box C/D small nucleolar ribonucleoprotein (snoRNP) complexes that function in methylation of multiple sites on ribosomal RNAs (rRNAs) and messenger RNAs (mRNAs).</text>
</comment>
<dbReference type="InterPro" id="IPR042239">
    <property type="entry name" value="Nop_C"/>
</dbReference>
<dbReference type="KEGG" id="tut:107361220"/>
<reference evidence="12" key="1">
    <citation type="submission" date="2011-08" db="EMBL/GenBank/DDBJ databases">
        <authorList>
            <person name="Rombauts S."/>
        </authorList>
    </citation>
    <scope>NUCLEOTIDE SEQUENCE</scope>
    <source>
        <strain evidence="12">London</strain>
    </source>
</reference>
<feature type="domain" description="Nop" evidence="10">
    <location>
        <begin position="283"/>
        <end position="401"/>
    </location>
</feature>
<evidence type="ECO:0000256" key="9">
    <source>
        <dbReference type="SAM" id="MobiDB-lite"/>
    </source>
</evidence>
<comment type="similarity">
    <text evidence="2">Belongs to the NOP5/NOP56 family.</text>
</comment>
<dbReference type="Gene3D" id="1.10.287.4070">
    <property type="match status" value="1"/>
</dbReference>
<dbReference type="GO" id="GO:0042254">
    <property type="term" value="P:ribosome biogenesis"/>
    <property type="evidence" value="ECO:0007669"/>
    <property type="project" value="UniProtKB-KW"/>
</dbReference>
<keyword evidence="5" id="KW-0539">Nucleus</keyword>
<evidence type="ECO:0000313" key="11">
    <source>
        <dbReference type="EnsemblMetazoa" id="tetur06g05900.1"/>
    </source>
</evidence>
<dbReference type="GO" id="GO:0032040">
    <property type="term" value="C:small-subunit processome"/>
    <property type="evidence" value="ECO:0007669"/>
    <property type="project" value="InterPro"/>
</dbReference>
<keyword evidence="12" id="KW-1185">Reference proteome</keyword>
<dbReference type="InterPro" id="IPR002687">
    <property type="entry name" value="Nop_dom"/>
</dbReference>
<evidence type="ECO:0000259" key="10">
    <source>
        <dbReference type="PROSITE" id="PS51358"/>
    </source>
</evidence>
<dbReference type="STRING" id="32264.T1K7X6"/>
<dbReference type="PANTHER" id="PTHR10894">
    <property type="entry name" value="NUCLEOLAR PROTEIN 5 NUCLEOLAR PROTEIN NOP5 NOP58"/>
    <property type="match status" value="1"/>
</dbReference>
<proteinExistence type="inferred from homology"/>
<evidence type="ECO:0000256" key="6">
    <source>
        <dbReference type="ARBA" id="ARBA00060303"/>
    </source>
</evidence>
<feature type="compositionally biased region" description="Acidic residues" evidence="9">
    <location>
        <begin position="472"/>
        <end position="490"/>
    </location>
</feature>
<dbReference type="FunFam" id="1.10.287.4070:FF:000001">
    <property type="entry name" value="Probable Nucleolar protein 58"/>
    <property type="match status" value="1"/>
</dbReference>
<dbReference type="InterPro" id="IPR036070">
    <property type="entry name" value="Nop_dom_sf"/>
</dbReference>
<evidence type="ECO:0000256" key="4">
    <source>
        <dbReference type="ARBA" id="ARBA00022517"/>
    </source>
</evidence>
<dbReference type="Pfam" id="PF08156">
    <property type="entry name" value="NOP5NT"/>
    <property type="match status" value="1"/>
</dbReference>
<evidence type="ECO:0000256" key="2">
    <source>
        <dbReference type="ARBA" id="ARBA00009211"/>
    </source>
</evidence>
<evidence type="ECO:0000256" key="1">
    <source>
        <dbReference type="ARBA" id="ARBA00004604"/>
    </source>
</evidence>
<dbReference type="SUPFAM" id="SSF89124">
    <property type="entry name" value="Nop domain"/>
    <property type="match status" value="1"/>
</dbReference>
<comment type="subunit">
    <text evidence="7">Core component of box C/D small nucleolar ribonucleoprotein (snoRNP) particles; the core proteins SNU13, NOP56, NOP58 and FBL or FBLL1 assemble stepwise onto the snoRNA. Interacts with NOLC1/Nopp140. Interacts with NOPCHAP1, NUFIP1, RUVBL1 and RUVBL2; NOPCHAP1 bridges the association of NOP58 with RUVBL1:RUVBL2 and NUFIP1. Interacts with PIH1D1. Part of the small subunit (SSU) processome, composed of more than 70 proteins and the RNA chaperone small nucleolar RNA (snoRNA) U3.</text>
</comment>